<dbReference type="PROSITE" id="PS50893">
    <property type="entry name" value="ABC_TRANSPORTER_2"/>
    <property type="match status" value="2"/>
</dbReference>
<keyword evidence="6 11" id="KW-0067">ATP-binding</keyword>
<comment type="similarity">
    <text evidence="2">Belongs to the ABC transporter superfamily.</text>
</comment>
<dbReference type="GO" id="GO:0055085">
    <property type="term" value="P:transmembrane transport"/>
    <property type="evidence" value="ECO:0007669"/>
    <property type="project" value="UniProtKB-ARBA"/>
</dbReference>
<dbReference type="Proteomes" id="UP000236449">
    <property type="component" value="Unassembled WGS sequence"/>
</dbReference>
<protein>
    <recommendedName>
        <fullName evidence="8">ABC-type dipeptide transporter</fullName>
        <ecNumber evidence="8">7.4.2.9</ecNumber>
    </recommendedName>
</protein>
<dbReference type="InterPro" id="IPR003593">
    <property type="entry name" value="AAA+_ATPase"/>
</dbReference>
<dbReference type="SMART" id="SM00382">
    <property type="entry name" value="AAA"/>
    <property type="match status" value="2"/>
</dbReference>
<evidence type="ECO:0000256" key="3">
    <source>
        <dbReference type="ARBA" id="ARBA00022448"/>
    </source>
</evidence>
<dbReference type="NCBIfam" id="NF007739">
    <property type="entry name" value="PRK10419.1"/>
    <property type="match status" value="2"/>
</dbReference>
<dbReference type="EMBL" id="POSK01000011">
    <property type="protein sequence ID" value="PNI03355.1"/>
    <property type="molecule type" value="Genomic_DNA"/>
</dbReference>
<name>A0A2J8H078_VIBDI</name>
<evidence type="ECO:0000313" key="11">
    <source>
        <dbReference type="EMBL" id="PNI03355.1"/>
    </source>
</evidence>
<dbReference type="InterPro" id="IPR050388">
    <property type="entry name" value="ABC_Ni/Peptide_Import"/>
</dbReference>
<comment type="catalytic activity">
    <reaction evidence="9">
        <text>a dipeptide(out) + ATP + H2O = a dipeptide(in) + ADP + phosphate + H(+)</text>
        <dbReference type="Rhea" id="RHEA:23120"/>
        <dbReference type="ChEBI" id="CHEBI:15377"/>
        <dbReference type="ChEBI" id="CHEBI:15378"/>
        <dbReference type="ChEBI" id="CHEBI:30616"/>
        <dbReference type="ChEBI" id="CHEBI:43474"/>
        <dbReference type="ChEBI" id="CHEBI:90799"/>
        <dbReference type="ChEBI" id="CHEBI:456216"/>
        <dbReference type="EC" id="7.4.2.9"/>
    </reaction>
</comment>
<dbReference type="Pfam" id="PF08352">
    <property type="entry name" value="oligo_HPY"/>
    <property type="match status" value="2"/>
</dbReference>
<sequence>MDSRHSSYTNTSDSPTIACVSNLQVSFNTEDGLVKALKGVSYNIKQGEMVALVGESGSGKSVSVRSLMGLLAKSAIIGEESKVTYRDIDLTTASEKQLIKLRGNEVSMIFQEPMTSLNPLYTLGEQISEAIMVHQKVTKQQAREKTIELFESVQLPHPEERYDQYPHQLSGGQRQRVMIAMALTNDPDLLIADEPTTALDVTVQANILRLIKDLQVKKGMSVLLITHDLTIVRQFADYIYVMKQGEVVEHGSTEHIFTSAEHEYTKMLIESEPKGIATPIPEISPVILKADKMRVEFELGKKGFFKRKTNKELVAVDDISISLRKGETLGIVGESGSGKTTLAMAVFKLLSEGKISGDITYDGQQLNLLSNEELRKLRKEIQVVFQDPFSSLNPRLSVKQILEEGLTVNGLYTDPKERQIKLEKSLLDAGLSANILNRYPHEFSGGQRQRIAIARALVLDPKVILLDEPTSALDLTIQKQIVQLLKQLQVKRGISYLFISHDLRVVKSLCHRVLVMRHGVAVEEGPTIDVLENSTIQYTQKLIKSAFEIAA</sequence>
<dbReference type="Gene3D" id="3.40.50.300">
    <property type="entry name" value="P-loop containing nucleotide triphosphate hydrolases"/>
    <property type="match status" value="2"/>
</dbReference>
<evidence type="ECO:0000256" key="7">
    <source>
        <dbReference type="ARBA" id="ARBA00023136"/>
    </source>
</evidence>
<evidence type="ECO:0000259" key="10">
    <source>
        <dbReference type="PROSITE" id="PS50893"/>
    </source>
</evidence>
<evidence type="ECO:0000313" key="12">
    <source>
        <dbReference type="Proteomes" id="UP000236449"/>
    </source>
</evidence>
<dbReference type="PANTHER" id="PTHR43297:SF2">
    <property type="entry name" value="DIPEPTIDE TRANSPORT ATP-BINDING PROTEIN DPPD"/>
    <property type="match status" value="1"/>
</dbReference>
<dbReference type="FunFam" id="3.40.50.300:FF:000016">
    <property type="entry name" value="Oligopeptide ABC transporter ATP-binding component"/>
    <property type="match status" value="1"/>
</dbReference>
<dbReference type="InterPro" id="IPR013563">
    <property type="entry name" value="Oligopep_ABC_C"/>
</dbReference>
<dbReference type="PANTHER" id="PTHR43297">
    <property type="entry name" value="OLIGOPEPTIDE TRANSPORT ATP-BINDING PROTEIN APPD"/>
    <property type="match status" value="1"/>
</dbReference>
<reference evidence="11 12" key="1">
    <citation type="submission" date="2018-01" db="EMBL/GenBank/DDBJ databases">
        <title>Draft genome sequences of six Vibrio diazotrophicus strains isolated from deep-sea sediments of the Baltic Sea.</title>
        <authorList>
            <person name="Castillo D."/>
            <person name="Vandieken V."/>
            <person name="Chiang O."/>
            <person name="Middelboe M."/>
        </authorList>
    </citation>
    <scope>NUCLEOTIDE SEQUENCE [LARGE SCALE GENOMIC DNA]</scope>
    <source>
        <strain evidence="11 12">60.27F</strain>
    </source>
</reference>
<dbReference type="NCBIfam" id="NF008453">
    <property type="entry name" value="PRK11308.1"/>
    <property type="match status" value="2"/>
</dbReference>
<dbReference type="EC" id="7.4.2.9" evidence="8"/>
<dbReference type="InterPro" id="IPR003439">
    <property type="entry name" value="ABC_transporter-like_ATP-bd"/>
</dbReference>
<keyword evidence="7" id="KW-0472">Membrane</keyword>
<comment type="caution">
    <text evidence="11">The sequence shown here is derived from an EMBL/GenBank/DDBJ whole genome shotgun (WGS) entry which is preliminary data.</text>
</comment>
<evidence type="ECO:0000256" key="6">
    <source>
        <dbReference type="ARBA" id="ARBA00022840"/>
    </source>
</evidence>
<gene>
    <name evidence="11" type="ORF">C1N32_15950</name>
</gene>
<accession>A0A2J8H078</accession>
<dbReference type="AlphaFoldDB" id="A0A2J8H078"/>
<feature type="domain" description="ABC transporter" evidence="10">
    <location>
        <begin position="299"/>
        <end position="543"/>
    </location>
</feature>
<organism evidence="11 12">
    <name type="scientific">Vibrio diazotrophicus</name>
    <dbReference type="NCBI Taxonomy" id="685"/>
    <lineage>
        <taxon>Bacteria</taxon>
        <taxon>Pseudomonadati</taxon>
        <taxon>Pseudomonadota</taxon>
        <taxon>Gammaproteobacteria</taxon>
        <taxon>Vibrionales</taxon>
        <taxon>Vibrionaceae</taxon>
        <taxon>Vibrio</taxon>
    </lineage>
</organism>
<dbReference type="GO" id="GO:0015833">
    <property type="term" value="P:peptide transport"/>
    <property type="evidence" value="ECO:0007669"/>
    <property type="project" value="InterPro"/>
</dbReference>
<dbReference type="SUPFAM" id="SSF52540">
    <property type="entry name" value="P-loop containing nucleoside triphosphate hydrolases"/>
    <property type="match status" value="2"/>
</dbReference>
<dbReference type="Pfam" id="PF00005">
    <property type="entry name" value="ABC_tran"/>
    <property type="match status" value="2"/>
</dbReference>
<comment type="subcellular location">
    <subcellularLocation>
        <location evidence="1">Cell inner membrane</location>
        <topology evidence="1">Peripheral membrane protein</topology>
    </subcellularLocation>
</comment>
<dbReference type="GO" id="GO:0005524">
    <property type="term" value="F:ATP binding"/>
    <property type="evidence" value="ECO:0007669"/>
    <property type="project" value="UniProtKB-KW"/>
</dbReference>
<evidence type="ECO:0000256" key="9">
    <source>
        <dbReference type="ARBA" id="ARBA00047356"/>
    </source>
</evidence>
<keyword evidence="5" id="KW-0547">Nucleotide-binding</keyword>
<dbReference type="InterPro" id="IPR017871">
    <property type="entry name" value="ABC_transporter-like_CS"/>
</dbReference>
<dbReference type="GO" id="GO:0016887">
    <property type="term" value="F:ATP hydrolysis activity"/>
    <property type="evidence" value="ECO:0007669"/>
    <property type="project" value="InterPro"/>
</dbReference>
<keyword evidence="4" id="KW-1003">Cell membrane</keyword>
<evidence type="ECO:0000256" key="1">
    <source>
        <dbReference type="ARBA" id="ARBA00004417"/>
    </source>
</evidence>
<evidence type="ECO:0000256" key="8">
    <source>
        <dbReference type="ARBA" id="ARBA00038852"/>
    </source>
</evidence>
<dbReference type="CDD" id="cd03257">
    <property type="entry name" value="ABC_NikE_OppD_transporters"/>
    <property type="match status" value="2"/>
</dbReference>
<keyword evidence="3" id="KW-0813">Transport</keyword>
<feature type="domain" description="ABC transporter" evidence="10">
    <location>
        <begin position="20"/>
        <end position="269"/>
    </location>
</feature>
<evidence type="ECO:0000256" key="4">
    <source>
        <dbReference type="ARBA" id="ARBA00022475"/>
    </source>
</evidence>
<dbReference type="PROSITE" id="PS00211">
    <property type="entry name" value="ABC_TRANSPORTER_1"/>
    <property type="match status" value="2"/>
</dbReference>
<evidence type="ECO:0000256" key="5">
    <source>
        <dbReference type="ARBA" id="ARBA00022741"/>
    </source>
</evidence>
<dbReference type="GO" id="GO:0005886">
    <property type="term" value="C:plasma membrane"/>
    <property type="evidence" value="ECO:0007669"/>
    <property type="project" value="UniProtKB-SubCell"/>
</dbReference>
<proteinExistence type="inferred from homology"/>
<dbReference type="RefSeq" id="WP_102954451.1">
    <property type="nucleotide sequence ID" value="NZ_POSI01000010.1"/>
</dbReference>
<dbReference type="OrthoDB" id="9784450at2"/>
<evidence type="ECO:0000256" key="2">
    <source>
        <dbReference type="ARBA" id="ARBA00005417"/>
    </source>
</evidence>
<dbReference type="InterPro" id="IPR027417">
    <property type="entry name" value="P-loop_NTPase"/>
</dbReference>